<dbReference type="EMBL" id="DVOD01000055">
    <property type="protein sequence ID" value="HIU92968.1"/>
    <property type="molecule type" value="Genomic_DNA"/>
</dbReference>
<accession>A0A9D1N0K0</accession>
<feature type="transmembrane region" description="Helical" evidence="6">
    <location>
        <begin position="7"/>
        <end position="29"/>
    </location>
</feature>
<keyword evidence="4 6" id="KW-1133">Transmembrane helix</keyword>
<evidence type="ECO:0000256" key="3">
    <source>
        <dbReference type="ARBA" id="ARBA00022692"/>
    </source>
</evidence>
<keyword evidence="5 6" id="KW-0472">Membrane</keyword>
<evidence type="ECO:0000256" key="6">
    <source>
        <dbReference type="SAM" id="Phobius"/>
    </source>
</evidence>
<comment type="caution">
    <text evidence="8">The sequence shown here is derived from an EMBL/GenBank/DDBJ whole genome shotgun (WGS) entry which is preliminary data.</text>
</comment>
<evidence type="ECO:0000256" key="5">
    <source>
        <dbReference type="ARBA" id="ARBA00023136"/>
    </source>
</evidence>
<sequence length="126" mass="14052">MKIDWLFVKFILVGILNTAFGYGAFALLMYTGLHYSAAVVLSTIAGILFNFKTTGVLVFKNKDNSLIFKFIAVYTLVCITGIIILRLAEIAHINLYFAGLVSTGICAVTAFLLNKNWVFKKHHEKN</sequence>
<evidence type="ECO:0000313" key="9">
    <source>
        <dbReference type="Proteomes" id="UP000886748"/>
    </source>
</evidence>
<dbReference type="PANTHER" id="PTHR38459">
    <property type="entry name" value="PROPHAGE BACTOPRENOL-LINKED GLUCOSE TRANSLOCASE HOMOLOG"/>
    <property type="match status" value="1"/>
</dbReference>
<dbReference type="InterPro" id="IPR007267">
    <property type="entry name" value="GtrA_DPMS_TM"/>
</dbReference>
<reference evidence="8" key="1">
    <citation type="submission" date="2020-10" db="EMBL/GenBank/DDBJ databases">
        <authorList>
            <person name="Gilroy R."/>
        </authorList>
    </citation>
    <scope>NUCLEOTIDE SEQUENCE</scope>
    <source>
        <strain evidence="8">CHK154-7741</strain>
    </source>
</reference>
<gene>
    <name evidence="8" type="ORF">IAD26_07535</name>
</gene>
<dbReference type="InterPro" id="IPR051401">
    <property type="entry name" value="GtrA_CellWall_Glycosyl"/>
</dbReference>
<reference evidence="8" key="2">
    <citation type="journal article" date="2021" name="PeerJ">
        <title>Extensive microbial diversity within the chicken gut microbiome revealed by metagenomics and culture.</title>
        <authorList>
            <person name="Gilroy R."/>
            <person name="Ravi A."/>
            <person name="Getino M."/>
            <person name="Pursley I."/>
            <person name="Horton D.L."/>
            <person name="Alikhan N.F."/>
            <person name="Baker D."/>
            <person name="Gharbi K."/>
            <person name="Hall N."/>
            <person name="Watson M."/>
            <person name="Adriaenssens E.M."/>
            <person name="Foster-Nyarko E."/>
            <person name="Jarju S."/>
            <person name="Secka A."/>
            <person name="Antonio M."/>
            <person name="Oren A."/>
            <person name="Chaudhuri R.R."/>
            <person name="La Ragione R."/>
            <person name="Hildebrand F."/>
            <person name="Pallen M.J."/>
        </authorList>
    </citation>
    <scope>NUCLEOTIDE SEQUENCE</scope>
    <source>
        <strain evidence="8">CHK154-7741</strain>
    </source>
</reference>
<protein>
    <submittedName>
        <fullName evidence="8">GtrA family protein</fullName>
    </submittedName>
</protein>
<keyword evidence="3 6" id="KW-0812">Transmembrane</keyword>
<evidence type="ECO:0000256" key="4">
    <source>
        <dbReference type="ARBA" id="ARBA00022989"/>
    </source>
</evidence>
<dbReference type="Pfam" id="PF04138">
    <property type="entry name" value="GtrA_DPMS_TM"/>
    <property type="match status" value="1"/>
</dbReference>
<comment type="similarity">
    <text evidence="2">Belongs to the GtrA family.</text>
</comment>
<evidence type="ECO:0000259" key="7">
    <source>
        <dbReference type="Pfam" id="PF04138"/>
    </source>
</evidence>
<dbReference type="GO" id="GO:0005886">
    <property type="term" value="C:plasma membrane"/>
    <property type="evidence" value="ECO:0007669"/>
    <property type="project" value="TreeGrafter"/>
</dbReference>
<dbReference type="Proteomes" id="UP000886748">
    <property type="component" value="Unassembled WGS sequence"/>
</dbReference>
<dbReference type="PANTHER" id="PTHR38459:SF1">
    <property type="entry name" value="PROPHAGE BACTOPRENOL-LINKED GLUCOSE TRANSLOCASE HOMOLOG"/>
    <property type="match status" value="1"/>
</dbReference>
<evidence type="ECO:0000256" key="1">
    <source>
        <dbReference type="ARBA" id="ARBA00004141"/>
    </source>
</evidence>
<feature type="domain" description="GtrA/DPMS transmembrane" evidence="7">
    <location>
        <begin position="9"/>
        <end position="119"/>
    </location>
</feature>
<evidence type="ECO:0000313" key="8">
    <source>
        <dbReference type="EMBL" id="HIU92968.1"/>
    </source>
</evidence>
<dbReference type="GO" id="GO:0000271">
    <property type="term" value="P:polysaccharide biosynthetic process"/>
    <property type="evidence" value="ECO:0007669"/>
    <property type="project" value="InterPro"/>
</dbReference>
<feature type="transmembrane region" description="Helical" evidence="6">
    <location>
        <begin position="93"/>
        <end position="113"/>
    </location>
</feature>
<evidence type="ECO:0000256" key="2">
    <source>
        <dbReference type="ARBA" id="ARBA00009399"/>
    </source>
</evidence>
<feature type="transmembrane region" description="Helical" evidence="6">
    <location>
        <begin position="35"/>
        <end position="59"/>
    </location>
</feature>
<feature type="transmembrane region" description="Helical" evidence="6">
    <location>
        <begin position="66"/>
        <end position="87"/>
    </location>
</feature>
<proteinExistence type="inferred from homology"/>
<organism evidence="8 9">
    <name type="scientific">Candidatus Limenecus avicola</name>
    <dbReference type="NCBI Taxonomy" id="2840847"/>
    <lineage>
        <taxon>Bacteria</taxon>
        <taxon>Bacillati</taxon>
        <taxon>Bacillota</taxon>
        <taxon>Clostridia</taxon>
        <taxon>Eubacteriales</taxon>
        <taxon>Clostridiaceae</taxon>
        <taxon>Clostridiaceae incertae sedis</taxon>
        <taxon>Candidatus Limenecus</taxon>
    </lineage>
</organism>
<comment type="subcellular location">
    <subcellularLocation>
        <location evidence="1">Membrane</location>
        <topology evidence="1">Multi-pass membrane protein</topology>
    </subcellularLocation>
</comment>
<name>A0A9D1N0K0_9CLOT</name>
<dbReference type="AlphaFoldDB" id="A0A9D1N0K0"/>